<dbReference type="InterPro" id="IPR050312">
    <property type="entry name" value="IolE/XylAMocC-like"/>
</dbReference>
<dbReference type="GO" id="GO:0016853">
    <property type="term" value="F:isomerase activity"/>
    <property type="evidence" value="ECO:0007669"/>
    <property type="project" value="UniProtKB-KW"/>
</dbReference>
<dbReference type="InterPro" id="IPR036237">
    <property type="entry name" value="Xyl_isomerase-like_sf"/>
</dbReference>
<keyword evidence="2" id="KW-0413">Isomerase</keyword>
<dbReference type="PANTHER" id="PTHR12110">
    <property type="entry name" value="HYDROXYPYRUVATE ISOMERASE"/>
    <property type="match status" value="1"/>
</dbReference>
<dbReference type="AlphaFoldDB" id="A0A2V5KXI8"/>
<dbReference type="SUPFAM" id="SSF51658">
    <property type="entry name" value="Xylose isomerase-like"/>
    <property type="match status" value="1"/>
</dbReference>
<dbReference type="OrthoDB" id="9798407at2"/>
<dbReference type="EMBL" id="QJVJ01000001">
    <property type="protein sequence ID" value="PYI57157.1"/>
    <property type="molecule type" value="Genomic_DNA"/>
</dbReference>
<accession>A0A2V5KXI8</accession>
<organism evidence="2 3">
    <name type="scientific">Paenibacillus flagellatus</name>
    <dbReference type="NCBI Taxonomy" id="2211139"/>
    <lineage>
        <taxon>Bacteria</taxon>
        <taxon>Bacillati</taxon>
        <taxon>Bacillota</taxon>
        <taxon>Bacilli</taxon>
        <taxon>Bacillales</taxon>
        <taxon>Paenibacillaceae</taxon>
        <taxon>Paenibacillus</taxon>
    </lineage>
</organism>
<reference evidence="2 3" key="1">
    <citation type="submission" date="2018-05" db="EMBL/GenBank/DDBJ databases">
        <title>Paenibacillus flagellatus sp. nov., isolated from selenium mineral soil.</title>
        <authorList>
            <person name="Dai X."/>
        </authorList>
    </citation>
    <scope>NUCLEOTIDE SEQUENCE [LARGE SCALE GENOMIC DNA]</scope>
    <source>
        <strain evidence="2 3">DXL2</strain>
    </source>
</reference>
<feature type="domain" description="Xylose isomerase-like TIM barrel" evidence="1">
    <location>
        <begin position="24"/>
        <end position="223"/>
    </location>
</feature>
<protein>
    <submittedName>
        <fullName evidence="2">Sugar phosphate isomerase/epimerase</fullName>
    </submittedName>
</protein>
<evidence type="ECO:0000259" key="1">
    <source>
        <dbReference type="Pfam" id="PF01261"/>
    </source>
</evidence>
<keyword evidence="3" id="KW-1185">Reference proteome</keyword>
<dbReference type="InterPro" id="IPR013022">
    <property type="entry name" value="Xyl_isomerase-like_TIM-brl"/>
</dbReference>
<comment type="caution">
    <text evidence="2">The sequence shown here is derived from an EMBL/GenBank/DDBJ whole genome shotgun (WGS) entry which is preliminary data.</text>
</comment>
<dbReference type="Gene3D" id="3.20.20.150">
    <property type="entry name" value="Divalent-metal-dependent TIM barrel enzymes"/>
    <property type="match status" value="1"/>
</dbReference>
<dbReference type="Pfam" id="PF01261">
    <property type="entry name" value="AP_endonuc_2"/>
    <property type="match status" value="1"/>
</dbReference>
<gene>
    <name evidence="2" type="ORF">DLM86_01575</name>
</gene>
<evidence type="ECO:0000313" key="3">
    <source>
        <dbReference type="Proteomes" id="UP000247476"/>
    </source>
</evidence>
<name>A0A2V5KXI8_9BACL</name>
<dbReference type="RefSeq" id="WP_110838196.1">
    <property type="nucleotide sequence ID" value="NZ_QJVJ01000001.1"/>
</dbReference>
<proteinExistence type="predicted"/>
<sequence length="256" mass="28397">MKIAAQLYTLRDFLKTEDDIATTLQRVKEIGYNAVQVSGVGPIDDRKLKELADRAGLHICATHIPYSDMVNDLDAVIAKHKLWECRYVGIGGLPVEYRKDAASYAAFAKEASAIAGRLKEAGLSFVYHNHAFEFRKFEGGKSGMEILFDESDASSFGFELDVHWVQAGGGDPIEWIRKVDGRMKVIHLKDYTVTGDSERQFAEVGEGNMNFRGILDACKETGVEWGAVEQDTCYGRDPFECLAVSARNLKALGAEF</sequence>
<dbReference type="PANTHER" id="PTHR12110:SF41">
    <property type="entry name" value="INOSOSE DEHYDRATASE"/>
    <property type="match status" value="1"/>
</dbReference>
<dbReference type="Proteomes" id="UP000247476">
    <property type="component" value="Unassembled WGS sequence"/>
</dbReference>
<evidence type="ECO:0000313" key="2">
    <source>
        <dbReference type="EMBL" id="PYI57157.1"/>
    </source>
</evidence>